<dbReference type="PROSITE" id="PS50878">
    <property type="entry name" value="RT_POL"/>
    <property type="match status" value="1"/>
</dbReference>
<keyword evidence="4" id="KW-1185">Reference proteome</keyword>
<gene>
    <name evidence="3" type="ORF">QTP70_029836</name>
</gene>
<evidence type="ECO:0000259" key="2">
    <source>
        <dbReference type="PROSITE" id="PS50878"/>
    </source>
</evidence>
<dbReference type="EMBL" id="JAUCMX010000014">
    <property type="protein sequence ID" value="KAK3524525.1"/>
    <property type="molecule type" value="Genomic_DNA"/>
</dbReference>
<sequence>MEVCWTRQHSHAKAVYIWTPYHPNCSMDDAITTTLHLALTHLDNQDTYLRMLYIDFSSAFNTIILQHLIEKLSLLGSLCNWILDFLTRRLQSVQIENSISSTTTLSTGAPQGCVISPLRFTLLTHDCAAMHSSNHIIKFTDDMTVVCLISKNDESAYRGEVQQLTAWCRANDLSLNVDKTKKMETLREHRVAILCSTSTDPLWRLSRAPNSFAFIWWRTSPGHSTPAPSSRKPSGISISYGV</sequence>
<dbReference type="InterPro" id="IPR000477">
    <property type="entry name" value="RT_dom"/>
</dbReference>
<dbReference type="InterPro" id="IPR043502">
    <property type="entry name" value="DNA/RNA_pol_sf"/>
</dbReference>
<dbReference type="Proteomes" id="UP001274896">
    <property type="component" value="Unassembled WGS sequence"/>
</dbReference>
<protein>
    <recommendedName>
        <fullName evidence="2">Reverse transcriptase domain-containing protein</fullName>
    </recommendedName>
</protein>
<proteinExistence type="predicted"/>
<dbReference type="AlphaFoldDB" id="A0AAE0UYS5"/>
<organism evidence="3 4">
    <name type="scientific">Hemibagrus guttatus</name>
    <dbReference type="NCBI Taxonomy" id="175788"/>
    <lineage>
        <taxon>Eukaryota</taxon>
        <taxon>Metazoa</taxon>
        <taxon>Chordata</taxon>
        <taxon>Craniata</taxon>
        <taxon>Vertebrata</taxon>
        <taxon>Euteleostomi</taxon>
        <taxon>Actinopterygii</taxon>
        <taxon>Neopterygii</taxon>
        <taxon>Teleostei</taxon>
        <taxon>Ostariophysi</taxon>
        <taxon>Siluriformes</taxon>
        <taxon>Bagridae</taxon>
        <taxon>Hemibagrus</taxon>
    </lineage>
</organism>
<dbReference type="PANTHER" id="PTHR33332">
    <property type="entry name" value="REVERSE TRANSCRIPTASE DOMAIN-CONTAINING PROTEIN"/>
    <property type="match status" value="1"/>
</dbReference>
<feature type="domain" description="Reverse transcriptase" evidence="2">
    <location>
        <begin position="1"/>
        <end position="193"/>
    </location>
</feature>
<dbReference type="Pfam" id="PF00078">
    <property type="entry name" value="RVT_1"/>
    <property type="match status" value="1"/>
</dbReference>
<feature type="compositionally biased region" description="Polar residues" evidence="1">
    <location>
        <begin position="222"/>
        <end position="232"/>
    </location>
</feature>
<feature type="region of interest" description="Disordered" evidence="1">
    <location>
        <begin position="222"/>
        <end position="242"/>
    </location>
</feature>
<name>A0AAE0UYS5_9TELE</name>
<accession>A0AAE0UYS5</accession>
<dbReference type="SUPFAM" id="SSF56672">
    <property type="entry name" value="DNA/RNA polymerases"/>
    <property type="match status" value="1"/>
</dbReference>
<comment type="caution">
    <text evidence="3">The sequence shown here is derived from an EMBL/GenBank/DDBJ whole genome shotgun (WGS) entry which is preliminary data.</text>
</comment>
<evidence type="ECO:0000313" key="4">
    <source>
        <dbReference type="Proteomes" id="UP001274896"/>
    </source>
</evidence>
<reference evidence="3" key="1">
    <citation type="submission" date="2023-06" db="EMBL/GenBank/DDBJ databases">
        <title>Male Hemibagrus guttatus genome.</title>
        <authorList>
            <person name="Bian C."/>
        </authorList>
    </citation>
    <scope>NUCLEOTIDE SEQUENCE</scope>
    <source>
        <strain evidence="3">Male_cb2023</strain>
        <tissue evidence="3">Muscle</tissue>
    </source>
</reference>
<evidence type="ECO:0000256" key="1">
    <source>
        <dbReference type="SAM" id="MobiDB-lite"/>
    </source>
</evidence>
<evidence type="ECO:0000313" key="3">
    <source>
        <dbReference type="EMBL" id="KAK3524525.1"/>
    </source>
</evidence>